<reference evidence="1 2" key="1">
    <citation type="journal article" date="2016" name="DNA Res.">
        <title>Genome sequence of Aspergillus luchuensis NBRC 4314.</title>
        <authorList>
            <person name="Yamada O."/>
            <person name="Machida M."/>
            <person name="Hosoyama A."/>
            <person name="Goto M."/>
            <person name="Takahashi T."/>
            <person name="Futagami T."/>
            <person name="Yamagata Y."/>
            <person name="Takeuchi M."/>
            <person name="Kobayashi T."/>
            <person name="Koike H."/>
            <person name="Abe K."/>
            <person name="Asai K."/>
            <person name="Arita M."/>
            <person name="Fujita N."/>
            <person name="Fukuda K."/>
            <person name="Higa K."/>
            <person name="Horikawa H."/>
            <person name="Ishikawa T."/>
            <person name="Jinno K."/>
            <person name="Kato Y."/>
            <person name="Kirimura K."/>
            <person name="Mizutani O."/>
            <person name="Nakasone K."/>
            <person name="Sano M."/>
            <person name="Shiraishi Y."/>
            <person name="Tsukahara M."/>
            <person name="Gomi K."/>
        </authorList>
    </citation>
    <scope>NUCLEOTIDE SEQUENCE [LARGE SCALE GENOMIC DNA]</scope>
    <source>
        <strain evidence="1 2">RIB 2604</strain>
    </source>
</reference>
<comment type="caution">
    <text evidence="1">The sequence shown here is derived from an EMBL/GenBank/DDBJ whole genome shotgun (WGS) entry which is preliminary data.</text>
</comment>
<name>A0A146FA50_ASPKA</name>
<accession>A0A146FA50</accession>
<dbReference type="AlphaFoldDB" id="A0A146FA50"/>
<protein>
    <submittedName>
        <fullName evidence="1">Methylmalonate-semialdehyde dehydrogenase</fullName>
    </submittedName>
</protein>
<reference evidence="2" key="2">
    <citation type="submission" date="2016-02" db="EMBL/GenBank/DDBJ databases">
        <title>Genome sequencing of Aspergillus luchuensis NBRC 4314.</title>
        <authorList>
            <person name="Yamada O."/>
        </authorList>
    </citation>
    <scope>NUCLEOTIDE SEQUENCE [LARGE SCALE GENOMIC DNA]</scope>
    <source>
        <strain evidence="2">RIB 2604</strain>
    </source>
</reference>
<organism evidence="1 2">
    <name type="scientific">Aspergillus kawachii</name>
    <name type="common">White koji mold</name>
    <name type="synonym">Aspergillus awamori var. kawachi</name>
    <dbReference type="NCBI Taxonomy" id="1069201"/>
    <lineage>
        <taxon>Eukaryota</taxon>
        <taxon>Fungi</taxon>
        <taxon>Dikarya</taxon>
        <taxon>Ascomycota</taxon>
        <taxon>Pezizomycotina</taxon>
        <taxon>Eurotiomycetes</taxon>
        <taxon>Eurotiomycetidae</taxon>
        <taxon>Eurotiales</taxon>
        <taxon>Aspergillaceae</taxon>
        <taxon>Aspergillus</taxon>
        <taxon>Aspergillus subgen. Circumdati</taxon>
    </lineage>
</organism>
<gene>
    <name evidence="1" type="ORF">RIB2604_01506050</name>
</gene>
<dbReference type="Proteomes" id="UP000075230">
    <property type="component" value="Unassembled WGS sequence"/>
</dbReference>
<sequence>MAADGQPGWVKLSKRAKMNHAIRDKMSNPRMSPPKSPLEPMMVSFWKTLRHRAVAQSHFVLVLISMFAETGQLVAFAAPI</sequence>
<dbReference type="EMBL" id="BCWF01000015">
    <property type="protein sequence ID" value="GAT22569.1"/>
    <property type="molecule type" value="Genomic_DNA"/>
</dbReference>
<proteinExistence type="predicted"/>
<evidence type="ECO:0000313" key="2">
    <source>
        <dbReference type="Proteomes" id="UP000075230"/>
    </source>
</evidence>
<evidence type="ECO:0000313" key="1">
    <source>
        <dbReference type="EMBL" id="GAT22569.1"/>
    </source>
</evidence>